<dbReference type="InterPro" id="IPR018187">
    <property type="entry name" value="Asp/Glu_racemase_AS_1"/>
</dbReference>
<evidence type="ECO:0000256" key="2">
    <source>
        <dbReference type="ARBA" id="ARBA00013090"/>
    </source>
</evidence>
<comment type="function">
    <text evidence="7">Provides the (R)-glutamate required for cell wall biosynthesis.</text>
</comment>
<keyword evidence="4 7" id="KW-0573">Peptidoglycan synthesis</keyword>
<dbReference type="PROSITE" id="PS00923">
    <property type="entry name" value="ASP_GLU_RACEMASE_1"/>
    <property type="match status" value="1"/>
</dbReference>
<evidence type="ECO:0000313" key="8">
    <source>
        <dbReference type="EMBL" id="RAU22281.1"/>
    </source>
</evidence>
<dbReference type="Proteomes" id="UP000251075">
    <property type="component" value="Unassembled WGS sequence"/>
</dbReference>
<dbReference type="SUPFAM" id="SSF53681">
    <property type="entry name" value="Aspartate/glutamate racemase"/>
    <property type="match status" value="2"/>
</dbReference>
<dbReference type="UniPathway" id="UPA00219"/>
<dbReference type="GO" id="GO:0008360">
    <property type="term" value="P:regulation of cell shape"/>
    <property type="evidence" value="ECO:0007669"/>
    <property type="project" value="UniProtKB-KW"/>
</dbReference>
<keyword evidence="5 7" id="KW-0413">Isomerase</keyword>
<dbReference type="HAMAP" id="MF_00258">
    <property type="entry name" value="Glu_racemase"/>
    <property type="match status" value="1"/>
</dbReference>
<evidence type="ECO:0000256" key="1">
    <source>
        <dbReference type="ARBA" id="ARBA00001602"/>
    </source>
</evidence>
<comment type="similarity">
    <text evidence="7">Belongs to the aspartate/glutamate racemases family.</text>
</comment>
<dbReference type="PANTHER" id="PTHR21198:SF2">
    <property type="entry name" value="GLUTAMATE RACEMASE"/>
    <property type="match status" value="1"/>
</dbReference>
<evidence type="ECO:0000313" key="9">
    <source>
        <dbReference type="Proteomes" id="UP000251075"/>
    </source>
</evidence>
<dbReference type="PROSITE" id="PS00924">
    <property type="entry name" value="ASP_GLU_RACEMASE_2"/>
    <property type="match status" value="1"/>
</dbReference>
<feature type="binding site" evidence="7">
    <location>
        <begin position="11"/>
        <end position="12"/>
    </location>
    <ligand>
        <name>substrate</name>
    </ligand>
</feature>
<dbReference type="OrthoDB" id="9801055at2"/>
<name>A0A364NYX8_9PROT</name>
<evidence type="ECO:0000256" key="5">
    <source>
        <dbReference type="ARBA" id="ARBA00023235"/>
    </source>
</evidence>
<reference evidence="8 9" key="1">
    <citation type="submission" date="2017-11" db="EMBL/GenBank/DDBJ databases">
        <title>Draft genome sequence of magnetotactic bacterium Magnetospirillum kuznetsovii LBB-42.</title>
        <authorList>
            <person name="Grouzdev D.S."/>
            <person name="Rysina M.S."/>
            <person name="Baslerov R.V."/>
            <person name="Koziaeva V."/>
        </authorList>
    </citation>
    <scope>NUCLEOTIDE SEQUENCE [LARGE SCALE GENOMIC DNA]</scope>
    <source>
        <strain evidence="8 9">LBB-42</strain>
    </source>
</reference>
<keyword evidence="6 7" id="KW-0961">Cell wall biogenesis/degradation</keyword>
<comment type="catalytic activity">
    <reaction evidence="1 7">
        <text>L-glutamate = D-glutamate</text>
        <dbReference type="Rhea" id="RHEA:12813"/>
        <dbReference type="ChEBI" id="CHEBI:29985"/>
        <dbReference type="ChEBI" id="CHEBI:29986"/>
        <dbReference type="EC" id="5.1.1.3"/>
    </reaction>
</comment>
<keyword evidence="9" id="KW-1185">Reference proteome</keyword>
<keyword evidence="3 7" id="KW-0133">Cell shape</keyword>
<comment type="caution">
    <text evidence="8">The sequence shown here is derived from an EMBL/GenBank/DDBJ whole genome shotgun (WGS) entry which is preliminary data.</text>
</comment>
<feature type="binding site" evidence="7">
    <location>
        <begin position="43"/>
        <end position="44"/>
    </location>
    <ligand>
        <name>substrate</name>
    </ligand>
</feature>
<comment type="pathway">
    <text evidence="7">Cell wall biogenesis; peptidoglycan biosynthesis.</text>
</comment>
<organism evidence="8 9">
    <name type="scientific">Paramagnetospirillum kuznetsovii</name>
    <dbReference type="NCBI Taxonomy" id="2053833"/>
    <lineage>
        <taxon>Bacteria</taxon>
        <taxon>Pseudomonadati</taxon>
        <taxon>Pseudomonadota</taxon>
        <taxon>Alphaproteobacteria</taxon>
        <taxon>Rhodospirillales</taxon>
        <taxon>Magnetospirillaceae</taxon>
        <taxon>Paramagnetospirillum</taxon>
    </lineage>
</organism>
<gene>
    <name evidence="7" type="primary">murI</name>
    <name evidence="8" type="ORF">CU669_09160</name>
</gene>
<dbReference type="InterPro" id="IPR004391">
    <property type="entry name" value="Glu_race"/>
</dbReference>
<evidence type="ECO:0000256" key="4">
    <source>
        <dbReference type="ARBA" id="ARBA00022984"/>
    </source>
</evidence>
<protein>
    <recommendedName>
        <fullName evidence="2 7">Glutamate racemase</fullName>
        <ecNumber evidence="2 7">5.1.1.3</ecNumber>
    </recommendedName>
</protein>
<dbReference type="GO" id="GO:0071555">
    <property type="term" value="P:cell wall organization"/>
    <property type="evidence" value="ECO:0007669"/>
    <property type="project" value="UniProtKB-KW"/>
</dbReference>
<feature type="active site" description="Proton donor/acceptor" evidence="7">
    <location>
        <position position="74"/>
    </location>
</feature>
<feature type="binding site" evidence="7">
    <location>
        <begin position="75"/>
        <end position="76"/>
    </location>
    <ligand>
        <name>substrate</name>
    </ligand>
</feature>
<feature type="active site" description="Proton donor/acceptor" evidence="7">
    <location>
        <position position="188"/>
    </location>
</feature>
<dbReference type="GO" id="GO:0009252">
    <property type="term" value="P:peptidoglycan biosynthetic process"/>
    <property type="evidence" value="ECO:0007669"/>
    <property type="project" value="UniProtKB-UniRule"/>
</dbReference>
<dbReference type="InterPro" id="IPR015942">
    <property type="entry name" value="Asp/Glu/hydantoin_racemase"/>
</dbReference>
<evidence type="ECO:0000256" key="7">
    <source>
        <dbReference type="HAMAP-Rule" id="MF_00258"/>
    </source>
</evidence>
<feature type="binding site" evidence="7">
    <location>
        <begin position="189"/>
        <end position="190"/>
    </location>
    <ligand>
        <name>substrate</name>
    </ligand>
</feature>
<dbReference type="RefSeq" id="WP_112143934.1">
    <property type="nucleotide sequence ID" value="NZ_PGTO01000005.1"/>
</dbReference>
<dbReference type="EMBL" id="PGTO01000005">
    <property type="protein sequence ID" value="RAU22281.1"/>
    <property type="molecule type" value="Genomic_DNA"/>
</dbReference>
<dbReference type="InterPro" id="IPR033134">
    <property type="entry name" value="Asp/Glu_racemase_AS_2"/>
</dbReference>
<proteinExistence type="inferred from homology"/>
<dbReference type="Pfam" id="PF01177">
    <property type="entry name" value="Asp_Glu_race"/>
    <property type="match status" value="1"/>
</dbReference>
<dbReference type="EC" id="5.1.1.3" evidence="2 7"/>
<evidence type="ECO:0000256" key="3">
    <source>
        <dbReference type="ARBA" id="ARBA00022960"/>
    </source>
</evidence>
<dbReference type="NCBIfam" id="TIGR00067">
    <property type="entry name" value="glut_race"/>
    <property type="match status" value="1"/>
</dbReference>
<dbReference type="AlphaFoldDB" id="A0A364NYX8"/>
<evidence type="ECO:0000256" key="6">
    <source>
        <dbReference type="ARBA" id="ARBA00023316"/>
    </source>
</evidence>
<dbReference type="GO" id="GO:0008881">
    <property type="term" value="F:glutamate racemase activity"/>
    <property type="evidence" value="ECO:0007669"/>
    <property type="project" value="UniProtKB-UniRule"/>
</dbReference>
<dbReference type="FunFam" id="3.40.50.1860:FF:000001">
    <property type="entry name" value="Glutamate racemase"/>
    <property type="match status" value="1"/>
</dbReference>
<dbReference type="PANTHER" id="PTHR21198">
    <property type="entry name" value="GLUTAMATE RACEMASE"/>
    <property type="match status" value="1"/>
</dbReference>
<dbReference type="InterPro" id="IPR001920">
    <property type="entry name" value="Asp/Glu_race"/>
</dbReference>
<dbReference type="Gene3D" id="3.40.50.1860">
    <property type="match status" value="2"/>
</dbReference>
<sequence>MRRADPIGIFDSGVGGLTVAAAIRRVMPDEKLLYLADVARQPYGTKSPRTVTRYAVQAAEFLVGRGIKALVVACNTASAVALEAISERFPSLPVLGVVEAGAAGAVAASVSGRIVVAATEGTCKSMAYERAIAGWRGDSRVTCIPCPLFVALAEEGLTDGPIVESVARHYLAPLFDGSGGEDCLVLGCTHFPLLADALGRLAGPKVRLVDCAQATATLLVETLAGCEAPADTGGGLTLIATDAPERFSRIAQRLFPTMDEASRVELADLF</sequence>
<accession>A0A364NYX8</accession>